<dbReference type="PANTHER" id="PTHR11895:SF7">
    <property type="entry name" value="GLUTAMYL-TRNA(GLN) AMIDOTRANSFERASE SUBUNIT A, MITOCHONDRIAL"/>
    <property type="match status" value="1"/>
</dbReference>
<dbReference type="RefSeq" id="WP_318649411.1">
    <property type="nucleotide sequence ID" value="NZ_CP137852.1"/>
</dbReference>
<dbReference type="SUPFAM" id="SSF75304">
    <property type="entry name" value="Amidase signature (AS) enzymes"/>
    <property type="match status" value="1"/>
</dbReference>
<evidence type="ECO:0000256" key="1">
    <source>
        <dbReference type="ARBA" id="ARBA00009199"/>
    </source>
</evidence>
<dbReference type="InterPro" id="IPR020556">
    <property type="entry name" value="Amidase_CS"/>
</dbReference>
<accession>A0ABZ0PIJ5</accession>
<gene>
    <name evidence="3" type="ORF">R9Z33_00885</name>
</gene>
<comment type="similarity">
    <text evidence="1">Belongs to the amidase family.</text>
</comment>
<evidence type="ECO:0000313" key="3">
    <source>
        <dbReference type="EMBL" id="WPB85442.1"/>
    </source>
</evidence>
<protein>
    <submittedName>
        <fullName evidence="3">Amidase family protein</fullName>
    </submittedName>
</protein>
<dbReference type="Gene3D" id="3.90.1300.10">
    <property type="entry name" value="Amidase signature (AS) domain"/>
    <property type="match status" value="1"/>
</dbReference>
<keyword evidence="4" id="KW-1185">Reference proteome</keyword>
<dbReference type="Pfam" id="PF01425">
    <property type="entry name" value="Amidase"/>
    <property type="match status" value="1"/>
</dbReference>
<evidence type="ECO:0000313" key="4">
    <source>
        <dbReference type="Proteomes" id="UP001305521"/>
    </source>
</evidence>
<feature type="domain" description="Amidase" evidence="2">
    <location>
        <begin position="26"/>
        <end position="461"/>
    </location>
</feature>
<name>A0ABZ0PIJ5_9PROT</name>
<dbReference type="Proteomes" id="UP001305521">
    <property type="component" value="Chromosome"/>
</dbReference>
<sequence length="482" mass="50383">MSDLLFLPAHRAAALIRGKRLSPVEYLDAVLAAVEGQQPRLNCFVTVMAEEARAAAKAAEAAVMAGGPLGPLHGIPIGVKDLLDVKGAPTRMGSRIFDAAAPAKADAVPVARLRAAGAILFGKTTTPEYGVKGLTDGPAFGITRNPWNLDRTAGGSSGGSAAAVAAGLGPIALGTDGAGSIRGPAACCGLVGLKPTLGAIPLEGAKDGFGNNSYSGPMTRSVTDAALMYGVLRGPADADPLARDPWSAGAGPDAPLSPGLIGGDLGGLRIGYMMRCANPRVAAEVEAGTRAALAAYADLGAELEEVTDEIDWIEFEGRVLYQANFTVLLAAQLPRWQNAMDPVTLEFMRRGEGFSLAQFREAQFARTRLFRQIQALLERYDVLMMPTMSRTALPAVFDAANEEVVVDGVPCGITRQGWTSPQYPFNLTGHPALTLPSGFGADGLPFGLQIVGRWRAEADVLRLAAILEQARPWAQHRPPGLG</sequence>
<organism evidence="3 4">
    <name type="scientific">Sediminicoccus rosea</name>
    <dbReference type="NCBI Taxonomy" id="1225128"/>
    <lineage>
        <taxon>Bacteria</taxon>
        <taxon>Pseudomonadati</taxon>
        <taxon>Pseudomonadota</taxon>
        <taxon>Alphaproteobacteria</taxon>
        <taxon>Acetobacterales</taxon>
        <taxon>Roseomonadaceae</taxon>
        <taxon>Sediminicoccus</taxon>
    </lineage>
</organism>
<reference evidence="3 4" key="1">
    <citation type="submission" date="2023-11" db="EMBL/GenBank/DDBJ databases">
        <title>Arctic aerobic anoxygenic photoheterotroph Sediminicoccus rosea KRV36 adapts its photosynthesis to long days of polar summer.</title>
        <authorList>
            <person name="Tomasch J."/>
            <person name="Kopejtka K."/>
            <person name="Bily T."/>
            <person name="Gardiner A.T."/>
            <person name="Gardian Z."/>
            <person name="Shivaramu S."/>
            <person name="Koblizek M."/>
            <person name="Engelhardt F."/>
            <person name="Kaftan D."/>
        </authorList>
    </citation>
    <scope>NUCLEOTIDE SEQUENCE [LARGE SCALE GENOMIC DNA]</scope>
    <source>
        <strain evidence="3 4">R-30</strain>
    </source>
</reference>
<dbReference type="EMBL" id="CP137852">
    <property type="protein sequence ID" value="WPB85442.1"/>
    <property type="molecule type" value="Genomic_DNA"/>
</dbReference>
<proteinExistence type="inferred from homology"/>
<dbReference type="InterPro" id="IPR023631">
    <property type="entry name" value="Amidase_dom"/>
</dbReference>
<dbReference type="InterPro" id="IPR000120">
    <property type="entry name" value="Amidase"/>
</dbReference>
<dbReference type="PANTHER" id="PTHR11895">
    <property type="entry name" value="TRANSAMIDASE"/>
    <property type="match status" value="1"/>
</dbReference>
<dbReference type="PROSITE" id="PS00571">
    <property type="entry name" value="AMIDASES"/>
    <property type="match status" value="1"/>
</dbReference>
<evidence type="ECO:0000259" key="2">
    <source>
        <dbReference type="Pfam" id="PF01425"/>
    </source>
</evidence>
<dbReference type="InterPro" id="IPR036928">
    <property type="entry name" value="AS_sf"/>
</dbReference>